<name>A0A0P7ZHS0_9GAMM</name>
<gene>
    <name evidence="2" type="ORF">HLUCCX14_08350</name>
</gene>
<dbReference type="STRING" id="1305731.GCA_000934705_03057"/>
<protein>
    <submittedName>
        <fullName evidence="2">Uncharacterized protein</fullName>
    </submittedName>
</protein>
<dbReference type="Proteomes" id="UP000050416">
    <property type="component" value="Unassembled WGS sequence"/>
</dbReference>
<evidence type="ECO:0000313" key="2">
    <source>
        <dbReference type="EMBL" id="KPQ28889.1"/>
    </source>
</evidence>
<evidence type="ECO:0000256" key="1">
    <source>
        <dbReference type="SAM" id="MobiDB-lite"/>
    </source>
</evidence>
<evidence type="ECO:0000313" key="3">
    <source>
        <dbReference type="Proteomes" id="UP000050416"/>
    </source>
</evidence>
<dbReference type="EMBL" id="LJZQ01000010">
    <property type="protein sequence ID" value="KPQ28889.1"/>
    <property type="molecule type" value="Genomic_DNA"/>
</dbReference>
<feature type="region of interest" description="Disordered" evidence="1">
    <location>
        <begin position="43"/>
        <end position="62"/>
    </location>
</feature>
<accession>A0A0P7ZHS0</accession>
<organism evidence="2 3">
    <name type="scientific">Marinobacter excellens HL-55</name>
    <dbReference type="NCBI Taxonomy" id="1305731"/>
    <lineage>
        <taxon>Bacteria</taxon>
        <taxon>Pseudomonadati</taxon>
        <taxon>Pseudomonadota</taxon>
        <taxon>Gammaproteobacteria</taxon>
        <taxon>Pseudomonadales</taxon>
        <taxon>Marinobacteraceae</taxon>
        <taxon>Marinobacter</taxon>
    </lineage>
</organism>
<sequence length="165" mass="18307">MSAKTVSIELDRDVFEALQRLAKPFVDTPSSVIKRLIEQALRPEQEGAKPEAPTDEKGFASFRGATIPFGNLRATYKPRGGNKAFKFDAKITSEGIEFDGEVFDNPSSAGIHAKKLAGAKGSASSTNGWEFWEYYDAETNSWVQIDTFRQRKNVNELTLKDLGLE</sequence>
<dbReference type="PATRIC" id="fig|1305731.5.peg.5"/>
<dbReference type="OrthoDB" id="291940at2"/>
<dbReference type="AlphaFoldDB" id="A0A0P7ZHS0"/>
<proteinExistence type="predicted"/>
<feature type="compositionally biased region" description="Basic and acidic residues" evidence="1">
    <location>
        <begin position="43"/>
        <end position="58"/>
    </location>
</feature>
<comment type="caution">
    <text evidence="2">The sequence shown here is derived from an EMBL/GenBank/DDBJ whole genome shotgun (WGS) entry which is preliminary data.</text>
</comment>
<reference evidence="2 3" key="1">
    <citation type="submission" date="2015-09" db="EMBL/GenBank/DDBJ databases">
        <title>Identification and resolution of microdiversity through metagenomic sequencing of parallel consortia.</title>
        <authorList>
            <person name="Nelson W.C."/>
            <person name="Romine M.F."/>
            <person name="Lindemann S.R."/>
        </authorList>
    </citation>
    <scope>NUCLEOTIDE SEQUENCE [LARGE SCALE GENOMIC DNA]</scope>
    <source>
        <strain evidence="2">HL-55</strain>
    </source>
</reference>